<dbReference type="SMART" id="SM00382">
    <property type="entry name" value="AAA"/>
    <property type="match status" value="1"/>
</dbReference>
<reference evidence="6" key="1">
    <citation type="submission" date="2024-01" db="EMBL/GenBank/DDBJ databases">
        <title>The genome sequence of Micromonospora mangrovi CCTCC AA 2012012.</title>
        <authorList>
            <person name="Gao J."/>
        </authorList>
    </citation>
    <scope>NUCLEOTIDE SEQUENCE</scope>
    <source>
        <strain evidence="6">CCTCC AA 2012012</strain>
    </source>
</reference>
<name>A0AAU8HHE6_9ACTN</name>
<dbReference type="PROSITE" id="PS50893">
    <property type="entry name" value="ABC_TRANSPORTER_2"/>
    <property type="match status" value="1"/>
</dbReference>
<evidence type="ECO:0000256" key="4">
    <source>
        <dbReference type="ARBA" id="ARBA00022840"/>
    </source>
</evidence>
<dbReference type="GO" id="GO:0016887">
    <property type="term" value="F:ATP hydrolysis activity"/>
    <property type="evidence" value="ECO:0007669"/>
    <property type="project" value="InterPro"/>
</dbReference>
<evidence type="ECO:0000256" key="2">
    <source>
        <dbReference type="ARBA" id="ARBA00022448"/>
    </source>
</evidence>
<proteinExistence type="inferred from homology"/>
<evidence type="ECO:0000313" key="6">
    <source>
        <dbReference type="EMBL" id="XBP95110.1"/>
    </source>
</evidence>
<dbReference type="PANTHER" id="PTHR43335:SF4">
    <property type="entry name" value="ABC TRANSPORTER, ATP-BINDING PROTEIN"/>
    <property type="match status" value="1"/>
</dbReference>
<dbReference type="EMBL" id="CP157762">
    <property type="protein sequence ID" value="XBP95110.1"/>
    <property type="molecule type" value="Genomic_DNA"/>
</dbReference>
<dbReference type="InterPro" id="IPR003439">
    <property type="entry name" value="ABC_transporter-like_ATP-bd"/>
</dbReference>
<evidence type="ECO:0000256" key="1">
    <source>
        <dbReference type="ARBA" id="ARBA00005417"/>
    </source>
</evidence>
<dbReference type="InterPro" id="IPR027417">
    <property type="entry name" value="P-loop_NTPase"/>
</dbReference>
<keyword evidence="2" id="KW-0813">Transport</keyword>
<dbReference type="EMBL" id="CP159342">
    <property type="protein sequence ID" value="XCH75813.1"/>
    <property type="molecule type" value="Genomic_DNA"/>
</dbReference>
<dbReference type="AlphaFoldDB" id="A0AAU8HHE6"/>
<dbReference type="RefSeq" id="WP_350935613.1">
    <property type="nucleotide sequence ID" value="NZ_CP157762.1"/>
</dbReference>
<dbReference type="InterPro" id="IPR003593">
    <property type="entry name" value="AAA+_ATPase"/>
</dbReference>
<dbReference type="Pfam" id="PF00005">
    <property type="entry name" value="ABC_tran"/>
    <property type="match status" value="1"/>
</dbReference>
<organism evidence="7">
    <name type="scientific">Micromonospora sp. CCTCC AA 2012012</name>
    <dbReference type="NCBI Taxonomy" id="3111921"/>
    <lineage>
        <taxon>Bacteria</taxon>
        <taxon>Bacillati</taxon>
        <taxon>Actinomycetota</taxon>
        <taxon>Actinomycetes</taxon>
        <taxon>Micromonosporales</taxon>
        <taxon>Micromonosporaceae</taxon>
        <taxon>Micromonospora</taxon>
    </lineage>
</organism>
<dbReference type="SUPFAM" id="SSF52540">
    <property type="entry name" value="P-loop containing nucleoside triphosphate hydrolases"/>
    <property type="match status" value="1"/>
</dbReference>
<reference evidence="7" key="2">
    <citation type="submission" date="2024-06" db="EMBL/GenBank/DDBJ databases">
        <title>Micromonospora mangrovi CCTCC AA 2012012 genome sequences.</title>
        <authorList>
            <person name="Gao J."/>
        </authorList>
    </citation>
    <scope>NUCLEOTIDE SEQUENCE</scope>
    <source>
        <strain evidence="7">CCTCC AA 2012012</strain>
    </source>
</reference>
<evidence type="ECO:0000259" key="5">
    <source>
        <dbReference type="PROSITE" id="PS50893"/>
    </source>
</evidence>
<evidence type="ECO:0000313" key="7">
    <source>
        <dbReference type="EMBL" id="XCH75813.1"/>
    </source>
</evidence>
<protein>
    <submittedName>
        <fullName evidence="7">ABC transporter ATP-binding protein</fullName>
    </submittedName>
</protein>
<keyword evidence="3" id="KW-0547">Nucleotide-binding</keyword>
<dbReference type="PROSITE" id="PS00211">
    <property type="entry name" value="ABC_TRANSPORTER_1"/>
    <property type="match status" value="1"/>
</dbReference>
<dbReference type="InterPro" id="IPR017871">
    <property type="entry name" value="ABC_transporter-like_CS"/>
</dbReference>
<gene>
    <name evidence="7" type="ORF">ABUL08_06925</name>
    <name evidence="6" type="ORF">VK199_06880</name>
</gene>
<evidence type="ECO:0000256" key="3">
    <source>
        <dbReference type="ARBA" id="ARBA00022741"/>
    </source>
</evidence>
<sequence>MSTPPAIELTGLAKRFGAVVAVDGLHLRAEPGEVVALLGPNGAGKTTTLDLLLGLARPDRGTVRVFGRPPADAVAAGDVAAVLQTGGLLKDLTVEETVRYVGSLYGRHSRSAIAEVMERADLTGIARRRVGRCSGGQQQRLRFALAVLPDPQLLVLDEPTAGMDVSGRRDFWSAIRRDGAGGRTVLFSTHQLEEADAYADRVVLMRRGRVVADGEASEIRRLALGRLVRVTWPNATADLLAELQRLPGVRSVEARGVTVWIRTEDSDAAARHLLHHTPARDLEVTSTSMEEAFLALTSDLDEQEAGR</sequence>
<keyword evidence="4 7" id="KW-0067">ATP-binding</keyword>
<dbReference type="Gene3D" id="3.40.50.300">
    <property type="entry name" value="P-loop containing nucleotide triphosphate hydrolases"/>
    <property type="match status" value="1"/>
</dbReference>
<dbReference type="CDD" id="cd03230">
    <property type="entry name" value="ABC_DR_subfamily_A"/>
    <property type="match status" value="1"/>
</dbReference>
<dbReference type="GO" id="GO:0005524">
    <property type="term" value="F:ATP binding"/>
    <property type="evidence" value="ECO:0007669"/>
    <property type="project" value="UniProtKB-KW"/>
</dbReference>
<accession>A0AAU8HHE6</accession>
<comment type="similarity">
    <text evidence="1">Belongs to the ABC transporter superfamily.</text>
</comment>
<feature type="domain" description="ABC transporter" evidence="5">
    <location>
        <begin position="7"/>
        <end position="232"/>
    </location>
</feature>
<dbReference type="PANTHER" id="PTHR43335">
    <property type="entry name" value="ABC TRANSPORTER, ATP-BINDING PROTEIN"/>
    <property type="match status" value="1"/>
</dbReference>